<dbReference type="PROSITE" id="PS00086">
    <property type="entry name" value="CYTOCHROME_P450"/>
    <property type="match status" value="1"/>
</dbReference>
<protein>
    <submittedName>
        <fullName evidence="9">Cytochrome P450</fullName>
    </submittedName>
</protein>
<dbReference type="EMBL" id="FAOZ01000008">
    <property type="protein sequence ID" value="CUU56758.1"/>
    <property type="molecule type" value="Genomic_DNA"/>
</dbReference>
<dbReference type="PANTHER" id="PTHR46696:SF6">
    <property type="entry name" value="P450, PUTATIVE (EUROFUNG)-RELATED"/>
    <property type="match status" value="1"/>
</dbReference>
<dbReference type="GO" id="GO:0005506">
    <property type="term" value="F:iron ion binding"/>
    <property type="evidence" value="ECO:0007669"/>
    <property type="project" value="InterPro"/>
</dbReference>
<dbReference type="SUPFAM" id="SSF48264">
    <property type="entry name" value="Cytochrome P450"/>
    <property type="match status" value="1"/>
</dbReference>
<evidence type="ECO:0000256" key="3">
    <source>
        <dbReference type="ARBA" id="ARBA00022723"/>
    </source>
</evidence>
<dbReference type="InterPro" id="IPR001128">
    <property type="entry name" value="Cyt_P450"/>
</dbReference>
<evidence type="ECO:0000256" key="1">
    <source>
        <dbReference type="ARBA" id="ARBA00010617"/>
    </source>
</evidence>
<dbReference type="InterPro" id="IPR017972">
    <property type="entry name" value="Cyt_P450_CS"/>
</dbReference>
<feature type="compositionally biased region" description="Polar residues" evidence="8">
    <location>
        <begin position="426"/>
        <end position="436"/>
    </location>
</feature>
<dbReference type="CDD" id="cd11035">
    <property type="entry name" value="P450cam-like"/>
    <property type="match status" value="1"/>
</dbReference>
<gene>
    <name evidence="9" type="ORF">Ga0074812_108286</name>
</gene>
<sequence length="447" mass="49712">MPPGWKEKRSVVVTELADVPPDLIVDFDVYDPTLTMPVDRMQEKVAELARRGPVVYSTAYGGHWVVTSYDAVHRVLREHETFSSYPNNLVDAGQGKFIPLELDPPEHTLYRHALQPLFSPSRIKVLEQGIRRTVNELIDGFAARGHCEYVAEFAHQLPTRVFLELLGWPLSDASMFAEATEILLNGRPGDTPEQAVGSRTEAAMSLFGYFQRMVDERRGAPADSDDVTAQVMQAMVTADGAQRPLDDDELRRVFLLLLIGGLHTVRGSLCWALMHLSAHPQERKLLVDDPGLIPNAVEEVLRYEAAVSAGRRVRHDTELGGVALREGDQLLVMLCAANRDGEQFDGPDELRINRTPNRHLSFGSGPHRCIGSHLGRIELRIALEEIHRRIPDYALDPADPPVILPSQVRGFQRMGITFGPERETPGNAQNAQNTPGNVDVEVTEVQV</sequence>
<keyword evidence="2 7" id="KW-0349">Heme</keyword>
<dbReference type="FunFam" id="1.10.630.10:FF:000018">
    <property type="entry name" value="Cytochrome P450 monooxygenase"/>
    <property type="match status" value="1"/>
</dbReference>
<proteinExistence type="inferred from homology"/>
<evidence type="ECO:0000313" key="10">
    <source>
        <dbReference type="Proteomes" id="UP000198802"/>
    </source>
</evidence>
<feature type="region of interest" description="Disordered" evidence="8">
    <location>
        <begin position="419"/>
        <end position="447"/>
    </location>
</feature>
<dbReference type="Pfam" id="PF00067">
    <property type="entry name" value="p450"/>
    <property type="match status" value="2"/>
</dbReference>
<evidence type="ECO:0000256" key="4">
    <source>
        <dbReference type="ARBA" id="ARBA00023002"/>
    </source>
</evidence>
<evidence type="ECO:0000256" key="8">
    <source>
        <dbReference type="SAM" id="MobiDB-lite"/>
    </source>
</evidence>
<comment type="similarity">
    <text evidence="1 7">Belongs to the cytochrome P450 family.</text>
</comment>
<dbReference type="Gene3D" id="1.10.630.10">
    <property type="entry name" value="Cytochrome P450"/>
    <property type="match status" value="1"/>
</dbReference>
<dbReference type="RefSeq" id="WP_091277469.1">
    <property type="nucleotide sequence ID" value="NZ_FAOZ01000008.1"/>
</dbReference>
<dbReference type="PRINTS" id="PR00359">
    <property type="entry name" value="BP450"/>
</dbReference>
<dbReference type="Proteomes" id="UP000198802">
    <property type="component" value="Unassembled WGS sequence"/>
</dbReference>
<keyword evidence="3 7" id="KW-0479">Metal-binding</keyword>
<dbReference type="GO" id="GO:0020037">
    <property type="term" value="F:heme binding"/>
    <property type="evidence" value="ECO:0007669"/>
    <property type="project" value="InterPro"/>
</dbReference>
<dbReference type="GO" id="GO:0016705">
    <property type="term" value="F:oxidoreductase activity, acting on paired donors, with incorporation or reduction of molecular oxygen"/>
    <property type="evidence" value="ECO:0007669"/>
    <property type="project" value="InterPro"/>
</dbReference>
<keyword evidence="6 7" id="KW-0503">Monooxygenase</keyword>
<dbReference type="PRINTS" id="PR00385">
    <property type="entry name" value="P450"/>
</dbReference>
<evidence type="ECO:0000313" key="9">
    <source>
        <dbReference type="EMBL" id="CUU56758.1"/>
    </source>
</evidence>
<evidence type="ECO:0000256" key="5">
    <source>
        <dbReference type="ARBA" id="ARBA00023004"/>
    </source>
</evidence>
<evidence type="ECO:0000256" key="7">
    <source>
        <dbReference type="RuleBase" id="RU000461"/>
    </source>
</evidence>
<accession>A0A0S4QQK9</accession>
<keyword evidence="5 7" id="KW-0408">Iron</keyword>
<reference evidence="10" key="1">
    <citation type="submission" date="2015-11" db="EMBL/GenBank/DDBJ databases">
        <authorList>
            <person name="Varghese N."/>
        </authorList>
    </citation>
    <scope>NUCLEOTIDE SEQUENCE [LARGE SCALE GENOMIC DNA]</scope>
    <source>
        <strain evidence="10">DSM 45899</strain>
    </source>
</reference>
<evidence type="ECO:0000256" key="6">
    <source>
        <dbReference type="ARBA" id="ARBA00023033"/>
    </source>
</evidence>
<keyword evidence="10" id="KW-1185">Reference proteome</keyword>
<dbReference type="InterPro" id="IPR002397">
    <property type="entry name" value="Cyt_P450_B"/>
</dbReference>
<name>A0A0S4QQK9_9ACTN</name>
<organism evidence="9 10">
    <name type="scientific">Parafrankia irregularis</name>
    <dbReference type="NCBI Taxonomy" id="795642"/>
    <lineage>
        <taxon>Bacteria</taxon>
        <taxon>Bacillati</taxon>
        <taxon>Actinomycetota</taxon>
        <taxon>Actinomycetes</taxon>
        <taxon>Frankiales</taxon>
        <taxon>Frankiaceae</taxon>
        <taxon>Parafrankia</taxon>
    </lineage>
</organism>
<keyword evidence="4 7" id="KW-0560">Oxidoreductase</keyword>
<dbReference type="AlphaFoldDB" id="A0A0S4QQK9"/>
<dbReference type="GO" id="GO:0004497">
    <property type="term" value="F:monooxygenase activity"/>
    <property type="evidence" value="ECO:0007669"/>
    <property type="project" value="UniProtKB-KW"/>
</dbReference>
<evidence type="ECO:0000256" key="2">
    <source>
        <dbReference type="ARBA" id="ARBA00022617"/>
    </source>
</evidence>
<dbReference type="PANTHER" id="PTHR46696">
    <property type="entry name" value="P450, PUTATIVE (EUROFUNG)-RELATED"/>
    <property type="match status" value="1"/>
</dbReference>
<dbReference type="InterPro" id="IPR036396">
    <property type="entry name" value="Cyt_P450_sf"/>
</dbReference>